<dbReference type="OrthoDB" id="417877at2759"/>
<name>A0A166A495_9AGAM</name>
<dbReference type="EMBL" id="KV428159">
    <property type="protein sequence ID" value="KZT34943.1"/>
    <property type="molecule type" value="Genomic_DNA"/>
</dbReference>
<dbReference type="SUPFAM" id="SSF54373">
    <property type="entry name" value="FAD-linked reductases, C-terminal domain"/>
    <property type="match status" value="1"/>
</dbReference>
<gene>
    <name evidence="5" type="ORF">SISSUDRAFT_1009280</name>
</gene>
<dbReference type="InterPro" id="IPR002938">
    <property type="entry name" value="FAD-bd"/>
</dbReference>
<dbReference type="Gene3D" id="3.50.50.60">
    <property type="entry name" value="FAD/NAD(P)-binding domain"/>
    <property type="match status" value="1"/>
</dbReference>
<keyword evidence="3" id="KW-0560">Oxidoreductase</keyword>
<evidence type="ECO:0000259" key="4">
    <source>
        <dbReference type="Pfam" id="PF01494"/>
    </source>
</evidence>
<dbReference type="PANTHER" id="PTHR46720:SF3">
    <property type="entry name" value="FAD-BINDING DOMAIN-CONTAINING PROTEIN-RELATED"/>
    <property type="match status" value="1"/>
</dbReference>
<proteinExistence type="predicted"/>
<dbReference type="GO" id="GO:0016491">
    <property type="term" value="F:oxidoreductase activity"/>
    <property type="evidence" value="ECO:0007669"/>
    <property type="project" value="UniProtKB-KW"/>
</dbReference>
<dbReference type="AlphaFoldDB" id="A0A166A495"/>
<sequence>MHIPLTSSANAGSDPIKIAICGGGIGGLSLAYMLQKNSNIDVQVYEATSHFEEVGAGLTVWPRTLRILRMVGLKDGYSDLATFPPPEASNLAYDFRKSDQPEEGHVYFERQVPGGLTSFHRAHLLDLFAKKVPTKNCHFKKRLQCYEQTEDHVTLYFADGTQATCDALIGCDGVHSAVRKRVLKEKLLYEEDDSRRKELTECLNPIWSHTNAWRSLIPMSVLKAVAPDHPATKRPQIYCGTRQHAVVYPIAKHTLINFVGCNREPNEEGTYDALYALPPSKEDVDKMYADWEPDLQILLTCITTITRWPIHYLKPLPSWTEGRVTLLGDAAHAMAPHCAAGAGMAIEDSFLLSTLLRHSMVSKVTLPSVLRAYDKVRRGRSEHVMEASEYCGFIYHFVGKNEDELDLLGPEIARHTEWIMSFDPVQDVEVAIGHMMNYIFDDCRSVHKT</sequence>
<keyword evidence="2" id="KW-0274">FAD</keyword>
<accession>A0A166A495</accession>
<organism evidence="5 6">
    <name type="scientific">Sistotremastrum suecicum HHB10207 ss-3</name>
    <dbReference type="NCBI Taxonomy" id="1314776"/>
    <lineage>
        <taxon>Eukaryota</taxon>
        <taxon>Fungi</taxon>
        <taxon>Dikarya</taxon>
        <taxon>Basidiomycota</taxon>
        <taxon>Agaricomycotina</taxon>
        <taxon>Agaricomycetes</taxon>
        <taxon>Sistotremastrales</taxon>
        <taxon>Sistotremastraceae</taxon>
        <taxon>Sistotremastrum</taxon>
    </lineage>
</organism>
<reference evidence="5 6" key="1">
    <citation type="journal article" date="2016" name="Mol. Biol. Evol.">
        <title>Comparative Genomics of Early-Diverging Mushroom-Forming Fungi Provides Insights into the Origins of Lignocellulose Decay Capabilities.</title>
        <authorList>
            <person name="Nagy L.G."/>
            <person name="Riley R."/>
            <person name="Tritt A."/>
            <person name="Adam C."/>
            <person name="Daum C."/>
            <person name="Floudas D."/>
            <person name="Sun H."/>
            <person name="Yadav J.S."/>
            <person name="Pangilinan J."/>
            <person name="Larsson K.H."/>
            <person name="Matsuura K."/>
            <person name="Barry K."/>
            <person name="Labutti K."/>
            <person name="Kuo R."/>
            <person name="Ohm R.A."/>
            <person name="Bhattacharya S.S."/>
            <person name="Shirouzu T."/>
            <person name="Yoshinaga Y."/>
            <person name="Martin F.M."/>
            <person name="Grigoriev I.V."/>
            <person name="Hibbett D.S."/>
        </authorList>
    </citation>
    <scope>NUCLEOTIDE SEQUENCE [LARGE SCALE GENOMIC DNA]</scope>
    <source>
        <strain evidence="5 6">HHB10207 ss-3</strain>
    </source>
</reference>
<protein>
    <submittedName>
        <fullName evidence="5">FAD/NAD(P)-binding domain-containing protein</fullName>
    </submittedName>
</protein>
<dbReference type="GO" id="GO:0071949">
    <property type="term" value="F:FAD binding"/>
    <property type="evidence" value="ECO:0007669"/>
    <property type="project" value="InterPro"/>
</dbReference>
<feature type="domain" description="FAD-binding" evidence="4">
    <location>
        <begin position="304"/>
        <end position="387"/>
    </location>
</feature>
<evidence type="ECO:0000313" key="6">
    <source>
        <dbReference type="Proteomes" id="UP000076798"/>
    </source>
</evidence>
<evidence type="ECO:0000256" key="1">
    <source>
        <dbReference type="ARBA" id="ARBA00022630"/>
    </source>
</evidence>
<dbReference type="STRING" id="1314776.A0A166A495"/>
<dbReference type="Proteomes" id="UP000076798">
    <property type="component" value="Unassembled WGS sequence"/>
</dbReference>
<dbReference type="PRINTS" id="PR00420">
    <property type="entry name" value="RNGMNOXGNASE"/>
</dbReference>
<dbReference type="InterPro" id="IPR051104">
    <property type="entry name" value="FAD_monoxygenase"/>
</dbReference>
<evidence type="ECO:0000313" key="5">
    <source>
        <dbReference type="EMBL" id="KZT34943.1"/>
    </source>
</evidence>
<dbReference type="GO" id="GO:0044550">
    <property type="term" value="P:secondary metabolite biosynthetic process"/>
    <property type="evidence" value="ECO:0007669"/>
    <property type="project" value="TreeGrafter"/>
</dbReference>
<dbReference type="SUPFAM" id="SSF51905">
    <property type="entry name" value="FAD/NAD(P)-binding domain"/>
    <property type="match status" value="1"/>
</dbReference>
<dbReference type="Pfam" id="PF01494">
    <property type="entry name" value="FAD_binding_3"/>
    <property type="match status" value="2"/>
</dbReference>
<dbReference type="PANTHER" id="PTHR46720">
    <property type="entry name" value="HYDROXYLASE, PUTATIVE (AFU_ORTHOLOGUE AFUA_3G01460)-RELATED"/>
    <property type="match status" value="1"/>
</dbReference>
<keyword evidence="6" id="KW-1185">Reference proteome</keyword>
<evidence type="ECO:0000256" key="3">
    <source>
        <dbReference type="ARBA" id="ARBA00023002"/>
    </source>
</evidence>
<keyword evidence="1" id="KW-0285">Flavoprotein</keyword>
<evidence type="ECO:0000256" key="2">
    <source>
        <dbReference type="ARBA" id="ARBA00022827"/>
    </source>
</evidence>
<dbReference type="InterPro" id="IPR036188">
    <property type="entry name" value="FAD/NAD-bd_sf"/>
</dbReference>
<feature type="domain" description="FAD-binding" evidence="4">
    <location>
        <begin position="17"/>
        <end position="182"/>
    </location>
</feature>